<keyword evidence="4 9" id="KW-0028">Amino-acid biosynthesis</keyword>
<keyword evidence="7 9" id="KW-0456">Lyase</keyword>
<dbReference type="SUPFAM" id="SSF51366">
    <property type="entry name" value="Ribulose-phoshate binding barrel"/>
    <property type="match status" value="1"/>
</dbReference>
<keyword evidence="6 9" id="KW-0057">Aromatic amino acid biosynthesis</keyword>
<dbReference type="InterPro" id="IPR002028">
    <property type="entry name" value="Trp_synthase_suA"/>
</dbReference>
<dbReference type="OrthoDB" id="9804578at2"/>
<evidence type="ECO:0000256" key="4">
    <source>
        <dbReference type="ARBA" id="ARBA00022605"/>
    </source>
</evidence>
<dbReference type="EC" id="4.2.1.20" evidence="9"/>
<dbReference type="KEGG" id="gfe:Gferi_06555"/>
<keyword evidence="12" id="KW-1185">Reference proteome</keyword>
<feature type="active site" description="Proton acceptor" evidence="9">
    <location>
        <position position="61"/>
    </location>
</feature>
<gene>
    <name evidence="9" type="primary">trpA</name>
    <name evidence="11" type="ORF">Gferi_06555</name>
</gene>
<feature type="active site" description="Proton acceptor" evidence="9">
    <location>
        <position position="50"/>
    </location>
</feature>
<dbReference type="Gene3D" id="3.20.20.70">
    <property type="entry name" value="Aldolase class I"/>
    <property type="match status" value="1"/>
</dbReference>
<comment type="pathway">
    <text evidence="2 9">Amino-acid biosynthesis; L-tryptophan biosynthesis; L-tryptophan from chorismate: step 5/5.</text>
</comment>
<dbReference type="GO" id="GO:0004834">
    <property type="term" value="F:tryptophan synthase activity"/>
    <property type="evidence" value="ECO:0007669"/>
    <property type="project" value="UniProtKB-UniRule"/>
</dbReference>
<comment type="subunit">
    <text evidence="3 9">Tetramer of two alpha and two beta chains.</text>
</comment>
<dbReference type="PANTHER" id="PTHR43406">
    <property type="entry name" value="TRYPTOPHAN SYNTHASE, ALPHA CHAIN"/>
    <property type="match status" value="1"/>
</dbReference>
<dbReference type="InterPro" id="IPR013785">
    <property type="entry name" value="Aldolase_TIM"/>
</dbReference>
<proteinExistence type="inferred from homology"/>
<name>A0A1D8GEC9_9FIRM</name>
<dbReference type="FunFam" id="3.20.20.70:FF:000037">
    <property type="entry name" value="Tryptophan synthase alpha chain"/>
    <property type="match status" value="1"/>
</dbReference>
<evidence type="ECO:0000256" key="5">
    <source>
        <dbReference type="ARBA" id="ARBA00022822"/>
    </source>
</evidence>
<dbReference type="UniPathway" id="UPA00035">
    <property type="reaction ID" value="UER00044"/>
</dbReference>
<comment type="function">
    <text evidence="1 9">The alpha subunit is responsible for the aldol cleavage of indoleglycerol phosphate to indole and glyceraldehyde 3-phosphate.</text>
</comment>
<protein>
    <recommendedName>
        <fullName evidence="9">Tryptophan synthase alpha chain</fullName>
        <ecNumber evidence="9">4.2.1.20</ecNumber>
    </recommendedName>
</protein>
<evidence type="ECO:0000313" key="11">
    <source>
        <dbReference type="EMBL" id="AOT69256.1"/>
    </source>
</evidence>
<dbReference type="STRING" id="1424294.Gferi_06555"/>
<accession>A0A1D8GEC9</accession>
<dbReference type="InterPro" id="IPR011060">
    <property type="entry name" value="RibuloseP-bd_barrel"/>
</dbReference>
<dbReference type="EMBL" id="CP017269">
    <property type="protein sequence ID" value="AOT69256.1"/>
    <property type="molecule type" value="Genomic_DNA"/>
</dbReference>
<evidence type="ECO:0000256" key="2">
    <source>
        <dbReference type="ARBA" id="ARBA00004733"/>
    </source>
</evidence>
<dbReference type="Pfam" id="PF00290">
    <property type="entry name" value="Trp_syntA"/>
    <property type="match status" value="1"/>
</dbReference>
<organism evidence="11 12">
    <name type="scientific">Geosporobacter ferrireducens</name>
    <dbReference type="NCBI Taxonomy" id="1424294"/>
    <lineage>
        <taxon>Bacteria</taxon>
        <taxon>Bacillati</taxon>
        <taxon>Bacillota</taxon>
        <taxon>Clostridia</taxon>
        <taxon>Peptostreptococcales</taxon>
        <taxon>Thermotaleaceae</taxon>
        <taxon>Geosporobacter</taxon>
    </lineage>
</organism>
<dbReference type="PANTHER" id="PTHR43406:SF1">
    <property type="entry name" value="TRYPTOPHAN SYNTHASE ALPHA CHAIN, CHLOROPLASTIC"/>
    <property type="match status" value="1"/>
</dbReference>
<evidence type="ECO:0000256" key="7">
    <source>
        <dbReference type="ARBA" id="ARBA00023239"/>
    </source>
</evidence>
<comment type="catalytic activity">
    <reaction evidence="8 9">
        <text>(1S,2R)-1-C-(indol-3-yl)glycerol 3-phosphate + L-serine = D-glyceraldehyde 3-phosphate + L-tryptophan + H2O</text>
        <dbReference type="Rhea" id="RHEA:10532"/>
        <dbReference type="ChEBI" id="CHEBI:15377"/>
        <dbReference type="ChEBI" id="CHEBI:33384"/>
        <dbReference type="ChEBI" id="CHEBI:57912"/>
        <dbReference type="ChEBI" id="CHEBI:58866"/>
        <dbReference type="ChEBI" id="CHEBI:59776"/>
        <dbReference type="EC" id="4.2.1.20"/>
    </reaction>
</comment>
<sequence>MKSKIASKFETLKNKNKKALIPYITCGDPELQTTEKLVFALEKAGADIIELGIPYSDPLADGPVIQRASQRALKNPITIDTIFEMITGLRRQTMIPLVFLVYYNAVFRYGTEKFLKNCNESGIDGLIIPDLPLEERKELYEQMKAYPVDLIPMAAPTSEARIQEIVQVGSGFVYCISSKGVTGKRDTFENNLDQFMAQVKKHTSIPTAIGFGISGEEAVRKLKGLSDGLIVGSSIIEKIEEGIGTGDVEERVFDFVQRLHHSIE</sequence>
<dbReference type="HAMAP" id="MF_00131">
    <property type="entry name" value="Trp_synth_alpha"/>
    <property type="match status" value="1"/>
</dbReference>
<dbReference type="NCBIfam" id="TIGR00262">
    <property type="entry name" value="trpA"/>
    <property type="match status" value="1"/>
</dbReference>
<reference evidence="11 12" key="1">
    <citation type="submission" date="2016-09" db="EMBL/GenBank/DDBJ databases">
        <title>Genomic analysis reveals versatility of anaerobic energy metabolism of Geosporobacter ferrireducens IRF9 of phylum Firmicutes.</title>
        <authorList>
            <person name="Kim S.-J."/>
        </authorList>
    </citation>
    <scope>NUCLEOTIDE SEQUENCE [LARGE SCALE GENOMIC DNA]</scope>
    <source>
        <strain evidence="11 12">IRF9</strain>
    </source>
</reference>
<evidence type="ECO:0000256" key="1">
    <source>
        <dbReference type="ARBA" id="ARBA00003365"/>
    </source>
</evidence>
<evidence type="ECO:0000256" key="8">
    <source>
        <dbReference type="ARBA" id="ARBA00049047"/>
    </source>
</evidence>
<evidence type="ECO:0000313" key="12">
    <source>
        <dbReference type="Proteomes" id="UP000095743"/>
    </source>
</evidence>
<dbReference type="PROSITE" id="PS00167">
    <property type="entry name" value="TRP_SYNTHASE_ALPHA"/>
    <property type="match status" value="1"/>
</dbReference>
<dbReference type="RefSeq" id="WP_069974822.1">
    <property type="nucleotide sequence ID" value="NZ_CP017269.1"/>
</dbReference>
<dbReference type="GO" id="GO:0005829">
    <property type="term" value="C:cytosol"/>
    <property type="evidence" value="ECO:0007669"/>
    <property type="project" value="TreeGrafter"/>
</dbReference>
<evidence type="ECO:0000256" key="6">
    <source>
        <dbReference type="ARBA" id="ARBA00023141"/>
    </source>
</evidence>
<evidence type="ECO:0000256" key="10">
    <source>
        <dbReference type="RuleBase" id="RU003662"/>
    </source>
</evidence>
<keyword evidence="5 9" id="KW-0822">Tryptophan biosynthesis</keyword>
<comment type="similarity">
    <text evidence="9 10">Belongs to the TrpA family.</text>
</comment>
<evidence type="ECO:0000256" key="3">
    <source>
        <dbReference type="ARBA" id="ARBA00011270"/>
    </source>
</evidence>
<dbReference type="Proteomes" id="UP000095743">
    <property type="component" value="Chromosome"/>
</dbReference>
<dbReference type="CDD" id="cd04724">
    <property type="entry name" value="Tryptophan_synthase_alpha"/>
    <property type="match status" value="1"/>
</dbReference>
<evidence type="ECO:0000256" key="9">
    <source>
        <dbReference type="HAMAP-Rule" id="MF_00131"/>
    </source>
</evidence>
<dbReference type="InterPro" id="IPR018204">
    <property type="entry name" value="Trp_synthase_alpha_AS"/>
</dbReference>
<dbReference type="AlphaFoldDB" id="A0A1D8GEC9"/>